<evidence type="ECO:0000259" key="4">
    <source>
        <dbReference type="Pfam" id="PF03486"/>
    </source>
</evidence>
<dbReference type="OrthoDB" id="9773233at2"/>
<dbReference type="AlphaFoldDB" id="A0A2D0NIL6"/>
<feature type="domain" description="RsdA/BaiN/AoA(So)-like Rossmann fold-like" evidence="4">
    <location>
        <begin position="4"/>
        <end position="403"/>
    </location>
</feature>
<dbReference type="NCBIfam" id="TIGR00275">
    <property type="entry name" value="aminoacetone oxidase family FAD-binding enzyme"/>
    <property type="match status" value="1"/>
</dbReference>
<dbReference type="Gene3D" id="3.50.50.60">
    <property type="entry name" value="FAD/NAD(P)-binding domain"/>
    <property type="match status" value="1"/>
</dbReference>
<dbReference type="Gene3D" id="1.10.8.260">
    <property type="entry name" value="HI0933 insert domain-like"/>
    <property type="match status" value="1"/>
</dbReference>
<dbReference type="InterPro" id="IPR004792">
    <property type="entry name" value="BaiN-like"/>
</dbReference>
<organism evidence="6 7">
    <name type="scientific">Flavilitoribacter nigricans (strain ATCC 23147 / DSM 23189 / NBRC 102662 / NCIMB 1420 / SS-2)</name>
    <name type="common">Lewinella nigricans</name>
    <dbReference type="NCBI Taxonomy" id="1122177"/>
    <lineage>
        <taxon>Bacteria</taxon>
        <taxon>Pseudomonadati</taxon>
        <taxon>Bacteroidota</taxon>
        <taxon>Saprospiria</taxon>
        <taxon>Saprospirales</taxon>
        <taxon>Lewinellaceae</taxon>
        <taxon>Flavilitoribacter</taxon>
    </lineage>
</organism>
<evidence type="ECO:0000256" key="1">
    <source>
        <dbReference type="ARBA" id="ARBA00001974"/>
    </source>
</evidence>
<dbReference type="Proteomes" id="UP000223913">
    <property type="component" value="Unassembled WGS sequence"/>
</dbReference>
<dbReference type="Gene3D" id="2.40.30.10">
    <property type="entry name" value="Translation factors"/>
    <property type="match status" value="1"/>
</dbReference>
<sequence>MQKKVLVIGGGAAGFFAAIRCAELYPECEVIILERGKEALGKVRISGGGRCNLTHACWTPRELIKHYPRGSRELLGPFTRFACGDTVDWFEQRGVESKIEEDGRMFPVTDDSQTIVDCLLGSARRAGVQVHYQTRVDQLIPPGADQTSWQVETSKGTYTADRIMLTTGSNPRIWDALAAMGHQIVPPVPSLFTFNIKDPRLKDLPGLSVPMAELRIPEYKLQASGPLLITHWGLSGPGVLRLSAWGARELAEANHRFELKVNWVNRSYDELREMLQGFREDLAQKSIATRSPREFDMPNRLWQRLVEAAGIGPAVRWADLSKKQVHRLSEQLTQGSYTVCGKSTFKDEFVTAGGVDLREVDFKRFESKHFPGLFMAGEVLNIDAITGGFNFQAAWTGGWIAGESMGE</sequence>
<dbReference type="InterPro" id="IPR057661">
    <property type="entry name" value="RsdA/BaiN/AoA(So)_Rossmann"/>
</dbReference>
<dbReference type="InterPro" id="IPR036188">
    <property type="entry name" value="FAD/NAD-bd_sf"/>
</dbReference>
<feature type="domain" description="RsdA/BaiN/AoA(So)-like insert" evidence="5">
    <location>
        <begin position="188"/>
        <end position="350"/>
    </location>
</feature>
<dbReference type="InterPro" id="IPR023166">
    <property type="entry name" value="BaiN-like_dom_sf"/>
</dbReference>
<dbReference type="PANTHER" id="PTHR42887:SF2">
    <property type="entry name" value="OS12G0638800 PROTEIN"/>
    <property type="match status" value="1"/>
</dbReference>
<name>A0A2D0NIL6_FLAN2</name>
<reference evidence="6 7" key="1">
    <citation type="submission" date="2017-10" db="EMBL/GenBank/DDBJ databases">
        <title>The draft genome sequence of Lewinella nigricans NBRC 102662.</title>
        <authorList>
            <person name="Wang K."/>
        </authorList>
    </citation>
    <scope>NUCLEOTIDE SEQUENCE [LARGE SCALE GENOMIC DNA]</scope>
    <source>
        <strain evidence="6 7">NBRC 102662</strain>
    </source>
</reference>
<evidence type="ECO:0000256" key="2">
    <source>
        <dbReference type="ARBA" id="ARBA00022630"/>
    </source>
</evidence>
<dbReference type="PRINTS" id="PR00411">
    <property type="entry name" value="PNDRDTASEI"/>
</dbReference>
<evidence type="ECO:0000259" key="5">
    <source>
        <dbReference type="Pfam" id="PF22780"/>
    </source>
</evidence>
<dbReference type="EMBL" id="PDUD01000001">
    <property type="protein sequence ID" value="PHN08344.1"/>
    <property type="molecule type" value="Genomic_DNA"/>
</dbReference>
<dbReference type="PANTHER" id="PTHR42887">
    <property type="entry name" value="OS12G0638800 PROTEIN"/>
    <property type="match status" value="1"/>
</dbReference>
<keyword evidence="2" id="KW-0285">Flavoprotein</keyword>
<dbReference type="Pfam" id="PF22780">
    <property type="entry name" value="HI0933_like_1st"/>
    <property type="match status" value="1"/>
</dbReference>
<dbReference type="Pfam" id="PF03486">
    <property type="entry name" value="HI0933_like"/>
    <property type="match status" value="1"/>
</dbReference>
<proteinExistence type="predicted"/>
<evidence type="ECO:0000313" key="6">
    <source>
        <dbReference type="EMBL" id="PHN08344.1"/>
    </source>
</evidence>
<comment type="caution">
    <text evidence="6">The sequence shown here is derived from an EMBL/GenBank/DDBJ whole genome shotgun (WGS) entry which is preliminary data.</text>
</comment>
<protein>
    <submittedName>
        <fullName evidence="6">Aminoacetone oxidase family FAD-binding enzyme</fullName>
    </submittedName>
</protein>
<evidence type="ECO:0000256" key="3">
    <source>
        <dbReference type="ARBA" id="ARBA00022827"/>
    </source>
</evidence>
<dbReference type="SUPFAM" id="SSF160996">
    <property type="entry name" value="HI0933 insert domain-like"/>
    <property type="match status" value="1"/>
</dbReference>
<comment type="cofactor">
    <cofactor evidence="1">
        <name>FAD</name>
        <dbReference type="ChEBI" id="CHEBI:57692"/>
    </cofactor>
</comment>
<evidence type="ECO:0000313" key="7">
    <source>
        <dbReference type="Proteomes" id="UP000223913"/>
    </source>
</evidence>
<accession>A0A2D0NIL6</accession>
<dbReference type="PRINTS" id="PR00368">
    <property type="entry name" value="FADPNR"/>
</dbReference>
<keyword evidence="3" id="KW-0274">FAD</keyword>
<dbReference type="InterPro" id="IPR055178">
    <property type="entry name" value="RsdA/BaiN/AoA(So)-like_dom"/>
</dbReference>
<gene>
    <name evidence="6" type="ORF">CRP01_00065</name>
</gene>
<keyword evidence="7" id="KW-1185">Reference proteome</keyword>
<dbReference type="RefSeq" id="WP_099147936.1">
    <property type="nucleotide sequence ID" value="NZ_PDUD01000001.1"/>
</dbReference>
<dbReference type="SUPFAM" id="SSF51905">
    <property type="entry name" value="FAD/NAD(P)-binding domain"/>
    <property type="match status" value="1"/>
</dbReference>